<dbReference type="AlphaFoldDB" id="A0A1D6N953"/>
<feature type="region of interest" description="Disordered" evidence="1">
    <location>
        <begin position="44"/>
        <end position="80"/>
    </location>
</feature>
<organism evidence="2">
    <name type="scientific">Zea mays</name>
    <name type="common">Maize</name>
    <dbReference type="NCBI Taxonomy" id="4577"/>
    <lineage>
        <taxon>Eukaryota</taxon>
        <taxon>Viridiplantae</taxon>
        <taxon>Streptophyta</taxon>
        <taxon>Embryophyta</taxon>
        <taxon>Tracheophyta</taxon>
        <taxon>Spermatophyta</taxon>
        <taxon>Magnoliopsida</taxon>
        <taxon>Liliopsida</taxon>
        <taxon>Poales</taxon>
        <taxon>Poaceae</taxon>
        <taxon>PACMAD clade</taxon>
        <taxon>Panicoideae</taxon>
        <taxon>Andropogonodae</taxon>
        <taxon>Andropogoneae</taxon>
        <taxon>Tripsacinae</taxon>
        <taxon>Zea</taxon>
    </lineage>
</organism>
<evidence type="ECO:0000256" key="1">
    <source>
        <dbReference type="SAM" id="MobiDB-lite"/>
    </source>
</evidence>
<accession>A0A1D6N953</accession>
<dbReference type="EMBL" id="CM007649">
    <property type="protein sequence ID" value="ONM37074.1"/>
    <property type="molecule type" value="Genomic_DNA"/>
</dbReference>
<reference evidence="2" key="1">
    <citation type="submission" date="2015-12" db="EMBL/GenBank/DDBJ databases">
        <title>Update maize B73 reference genome by single molecule sequencing technologies.</title>
        <authorList>
            <consortium name="Maize Genome Sequencing Project"/>
            <person name="Ware D."/>
        </authorList>
    </citation>
    <scope>NUCLEOTIDE SEQUENCE [LARGE SCALE GENOMIC DNA]</scope>
    <source>
        <tissue evidence="2">Seedling</tissue>
    </source>
</reference>
<evidence type="ECO:0000313" key="2">
    <source>
        <dbReference type="EMBL" id="ONM37074.1"/>
    </source>
</evidence>
<sequence length="134" mass="14442">MGQEYWEEQPSSFLSEYAHFSGNSFTESTPPVSAASPDIFQLSKISPESPSMGSGEQALEPKHESAASPRPENLRPDALFSGNTADPSIFNNAIAMLLGNGIDAEYKPVLGDGIVLDSSSWNNMQHAFQMAGFK</sequence>
<name>A0A1D6N953_MAIZE</name>
<feature type="compositionally biased region" description="Polar residues" evidence="1">
    <location>
        <begin position="44"/>
        <end position="54"/>
    </location>
</feature>
<dbReference type="ExpressionAtlas" id="A0A1D6N953">
    <property type="expression patterns" value="baseline and differential"/>
</dbReference>
<proteinExistence type="predicted"/>
<gene>
    <name evidence="2" type="ORF">ZEAMMB73_Zm00001d043131</name>
</gene>
<protein>
    <submittedName>
        <fullName evidence="2">Myb domain protein 81</fullName>
    </submittedName>
</protein>